<organism evidence="5 6">
    <name type="scientific">Besnoitia besnoiti</name>
    <name type="common">Apicomplexan protozoan</name>
    <dbReference type="NCBI Taxonomy" id="94643"/>
    <lineage>
        <taxon>Eukaryota</taxon>
        <taxon>Sar</taxon>
        <taxon>Alveolata</taxon>
        <taxon>Apicomplexa</taxon>
        <taxon>Conoidasida</taxon>
        <taxon>Coccidia</taxon>
        <taxon>Eucoccidiorida</taxon>
        <taxon>Eimeriorina</taxon>
        <taxon>Sarcocystidae</taxon>
        <taxon>Besnoitia</taxon>
    </lineage>
</organism>
<feature type="domain" description="SRS" evidence="4">
    <location>
        <begin position="45"/>
        <end position="141"/>
    </location>
</feature>
<keyword evidence="2" id="KW-1133">Transmembrane helix</keyword>
<dbReference type="Proteomes" id="UP000224006">
    <property type="component" value="Chromosome II"/>
</dbReference>
<evidence type="ECO:0000256" key="2">
    <source>
        <dbReference type="SAM" id="Phobius"/>
    </source>
</evidence>
<sequence length="391" mass="41874">MTWITAAVSLALAFPLIQQANAQGDEPVPPAASPPAEACNDPKYASTGLSLTLGTNDNQVSFRCATTGPADLEPPINEKMVCVDSSCGSKQSLRDACPGADLTEIPPGEKEQDEPTTYQLTVPLHGRPDTHLYYKCKYGAKPLRPQGKPGKSTPSGEKGDPGRTDGNLGAGSPAGEAKQGEEDKGAHENDMGSLTAATECLVTIKIERTEPQAQPETPHQPNNQGSPSVPPEQIVQITECNEGTITTSLSANIPLRFRCAKELFLNPTSIAKVYEDSNGRCENEVELSSVLKAELQQQVPRPQEENHGFYELTLQDPPIHDTSLCYKCVIRDADPESSLPPSVRTAASQKQCFIKVSVKGTGGLTSSAFPVVASPVLLLEYVLVLFFYTVL</sequence>
<dbReference type="EMBL" id="NWUJ01000002">
    <property type="protein sequence ID" value="PFH36924.1"/>
    <property type="molecule type" value="Genomic_DNA"/>
</dbReference>
<dbReference type="Pfam" id="PF04092">
    <property type="entry name" value="SAG"/>
    <property type="match status" value="2"/>
</dbReference>
<dbReference type="AlphaFoldDB" id="A0A2A9MI96"/>
<dbReference type="GeneID" id="40308363"/>
<keyword evidence="6" id="KW-1185">Reference proteome</keyword>
<dbReference type="InterPro" id="IPR036755">
    <property type="entry name" value="SRS_dom_sf"/>
</dbReference>
<name>A0A2A9MI96_BESBE</name>
<feature type="region of interest" description="Disordered" evidence="1">
    <location>
        <begin position="212"/>
        <end position="231"/>
    </location>
</feature>
<feature type="region of interest" description="Disordered" evidence="1">
    <location>
        <begin position="140"/>
        <end position="193"/>
    </location>
</feature>
<gene>
    <name evidence="5" type="ORF">BESB_033820</name>
</gene>
<proteinExistence type="predicted"/>
<feature type="compositionally biased region" description="Polar residues" evidence="1">
    <location>
        <begin position="212"/>
        <end position="227"/>
    </location>
</feature>
<evidence type="ECO:0000259" key="4">
    <source>
        <dbReference type="Pfam" id="PF04092"/>
    </source>
</evidence>
<accession>A0A2A9MI96</accession>
<dbReference type="GO" id="GO:0016020">
    <property type="term" value="C:membrane"/>
    <property type="evidence" value="ECO:0007669"/>
    <property type="project" value="InterPro"/>
</dbReference>
<reference evidence="5 6" key="1">
    <citation type="submission" date="2017-09" db="EMBL/GenBank/DDBJ databases">
        <title>Genome sequencing of Besnoitia besnoiti strain Bb-Ger1.</title>
        <authorList>
            <person name="Schares G."/>
            <person name="Venepally P."/>
            <person name="Lorenzi H.A."/>
        </authorList>
    </citation>
    <scope>NUCLEOTIDE SEQUENCE [LARGE SCALE GENOMIC DNA]</scope>
    <source>
        <strain evidence="5 6">Bb-Ger1</strain>
    </source>
</reference>
<keyword evidence="3" id="KW-0732">Signal</keyword>
<feature type="transmembrane region" description="Helical" evidence="2">
    <location>
        <begin position="368"/>
        <end position="390"/>
    </location>
</feature>
<dbReference type="InterPro" id="IPR007226">
    <property type="entry name" value="SRS_dom"/>
</dbReference>
<dbReference type="Gene3D" id="2.60.40.1320">
    <property type="entry name" value="SRS domain"/>
    <property type="match status" value="2"/>
</dbReference>
<feature type="signal peptide" evidence="3">
    <location>
        <begin position="1"/>
        <end position="22"/>
    </location>
</feature>
<comment type="caution">
    <text evidence="5">The sequence shown here is derived from an EMBL/GenBank/DDBJ whole genome shotgun (WGS) entry which is preliminary data.</text>
</comment>
<dbReference type="SUPFAM" id="SSF74877">
    <property type="entry name" value="Major surface antigen p30, SAG1"/>
    <property type="match status" value="1"/>
</dbReference>
<keyword evidence="2" id="KW-0812">Transmembrane</keyword>
<dbReference type="VEuPathDB" id="ToxoDB:BESB_033820"/>
<evidence type="ECO:0000256" key="1">
    <source>
        <dbReference type="SAM" id="MobiDB-lite"/>
    </source>
</evidence>
<feature type="chain" id="PRO_5012721687" description="SRS domain-containing protein" evidence="3">
    <location>
        <begin position="23"/>
        <end position="391"/>
    </location>
</feature>
<evidence type="ECO:0000256" key="3">
    <source>
        <dbReference type="SAM" id="SignalP"/>
    </source>
</evidence>
<protein>
    <recommendedName>
        <fullName evidence="4">SRS domain-containing protein</fullName>
    </recommendedName>
</protein>
<feature type="compositionally biased region" description="Basic and acidic residues" evidence="1">
    <location>
        <begin position="178"/>
        <end position="190"/>
    </location>
</feature>
<dbReference type="KEGG" id="bbes:BESB_033820"/>
<feature type="domain" description="SRS" evidence="4">
    <location>
        <begin position="250"/>
        <end position="358"/>
    </location>
</feature>
<dbReference type="RefSeq" id="XP_029220933.1">
    <property type="nucleotide sequence ID" value="XM_029361968.1"/>
</dbReference>
<feature type="region of interest" description="Disordered" evidence="1">
    <location>
        <begin position="91"/>
        <end position="116"/>
    </location>
</feature>
<evidence type="ECO:0000313" key="5">
    <source>
        <dbReference type="EMBL" id="PFH36924.1"/>
    </source>
</evidence>
<evidence type="ECO:0000313" key="6">
    <source>
        <dbReference type="Proteomes" id="UP000224006"/>
    </source>
</evidence>
<keyword evidence="2" id="KW-0472">Membrane</keyword>